<feature type="region of interest" description="Disordered" evidence="13">
    <location>
        <begin position="607"/>
        <end position="641"/>
    </location>
</feature>
<dbReference type="InterPro" id="IPR050314">
    <property type="entry name" value="Glycosyl_Hydrlase_18"/>
</dbReference>
<dbReference type="Gene3D" id="3.20.20.80">
    <property type="entry name" value="Glycosidases"/>
    <property type="match status" value="1"/>
</dbReference>
<keyword evidence="6 12" id="KW-0378">Hydrolase</keyword>
<dbReference type="GO" id="GO:0005576">
    <property type="term" value="C:extracellular region"/>
    <property type="evidence" value="ECO:0007669"/>
    <property type="project" value="InterPro"/>
</dbReference>
<feature type="compositionally biased region" description="Acidic residues" evidence="13">
    <location>
        <begin position="814"/>
        <end position="823"/>
    </location>
</feature>
<feature type="domain" description="Chitin-binding type-2" evidence="15">
    <location>
        <begin position="506"/>
        <end position="567"/>
    </location>
</feature>
<dbReference type="InterPro" id="IPR017853">
    <property type="entry name" value="GH"/>
</dbReference>
<comment type="similarity">
    <text evidence="2">Belongs to the glycosyl hydrolase 18 family. Chitinase class II subfamily.</text>
</comment>
<keyword evidence="8" id="KW-1015">Disulfide bond</keyword>
<feature type="chain" id="PRO_5005522176" description="chitinase" evidence="14">
    <location>
        <begin position="28"/>
        <end position="1461"/>
    </location>
</feature>
<evidence type="ECO:0000256" key="9">
    <source>
        <dbReference type="ARBA" id="ARBA00023277"/>
    </source>
</evidence>
<dbReference type="InterPro" id="IPR011583">
    <property type="entry name" value="Chitinase_II/V-like_cat"/>
</dbReference>
<dbReference type="SMART" id="SM00494">
    <property type="entry name" value="ChtBD2"/>
    <property type="match status" value="2"/>
</dbReference>
<dbReference type="EMBL" id="GDHF01012532">
    <property type="protein sequence ID" value="JAI39782.1"/>
    <property type="molecule type" value="Transcribed_RNA"/>
</dbReference>
<feature type="region of interest" description="Disordered" evidence="13">
    <location>
        <begin position="793"/>
        <end position="952"/>
    </location>
</feature>
<feature type="region of interest" description="Disordered" evidence="13">
    <location>
        <begin position="719"/>
        <end position="773"/>
    </location>
</feature>
<feature type="compositionally biased region" description="Acidic residues" evidence="13">
    <location>
        <begin position="616"/>
        <end position="628"/>
    </location>
</feature>
<reference evidence="17" key="1">
    <citation type="submission" date="2015-06" db="EMBL/GenBank/DDBJ databases">
        <authorList>
            <person name="Hoefler B.C."/>
            <person name="Straight P.D."/>
        </authorList>
    </citation>
    <scope>NUCLEOTIDE SEQUENCE</scope>
</reference>
<evidence type="ECO:0000256" key="14">
    <source>
        <dbReference type="SAM" id="SignalP"/>
    </source>
</evidence>
<protein>
    <recommendedName>
        <fullName evidence="3">chitinase</fullName>
        <ecNumber evidence="3">3.2.1.14</ecNumber>
    </recommendedName>
</protein>
<dbReference type="InterPro" id="IPR002557">
    <property type="entry name" value="Chitin-bd_dom"/>
</dbReference>
<dbReference type="InterPro" id="IPR001579">
    <property type="entry name" value="Glyco_hydro_18_chit_AS"/>
</dbReference>
<name>A0A0K8VLM2_BACLA</name>
<keyword evidence="4" id="KW-0147">Chitin-binding</keyword>
<feature type="compositionally biased region" description="Acidic residues" evidence="13">
    <location>
        <begin position="928"/>
        <end position="938"/>
    </location>
</feature>
<dbReference type="Gene3D" id="3.10.50.10">
    <property type="match status" value="1"/>
</dbReference>
<evidence type="ECO:0000256" key="6">
    <source>
        <dbReference type="ARBA" id="ARBA00022801"/>
    </source>
</evidence>
<dbReference type="FunFam" id="3.20.20.80:FF:000007">
    <property type="entry name" value="Acidic mammalian chitinase"/>
    <property type="match status" value="1"/>
</dbReference>
<dbReference type="PANTHER" id="PTHR11177:SF399">
    <property type="entry name" value="CHITINASE 6, ISOFORM C"/>
    <property type="match status" value="1"/>
</dbReference>
<dbReference type="GO" id="GO:0006032">
    <property type="term" value="P:chitin catabolic process"/>
    <property type="evidence" value="ECO:0007669"/>
    <property type="project" value="UniProtKB-KW"/>
</dbReference>
<feature type="compositionally biased region" description="Basic and acidic residues" evidence="13">
    <location>
        <begin position="726"/>
        <end position="737"/>
    </location>
</feature>
<evidence type="ECO:0000259" key="15">
    <source>
        <dbReference type="PROSITE" id="PS50940"/>
    </source>
</evidence>
<dbReference type="Pfam" id="PF00704">
    <property type="entry name" value="Glyco_hydro_18"/>
    <property type="match status" value="1"/>
</dbReference>
<dbReference type="PROSITE" id="PS01095">
    <property type="entry name" value="GH18_1"/>
    <property type="match status" value="1"/>
</dbReference>
<dbReference type="GO" id="GO:0008843">
    <property type="term" value="F:endochitinase activity"/>
    <property type="evidence" value="ECO:0007669"/>
    <property type="project" value="UniProtKB-EC"/>
</dbReference>
<evidence type="ECO:0000256" key="2">
    <source>
        <dbReference type="ARBA" id="ARBA00009121"/>
    </source>
</evidence>
<evidence type="ECO:0000256" key="5">
    <source>
        <dbReference type="ARBA" id="ARBA00022729"/>
    </source>
</evidence>
<evidence type="ECO:0000256" key="3">
    <source>
        <dbReference type="ARBA" id="ARBA00012729"/>
    </source>
</evidence>
<feature type="domain" description="GH18" evidence="16">
    <location>
        <begin position="29"/>
        <end position="406"/>
    </location>
</feature>
<feature type="compositionally biased region" description="Low complexity" evidence="13">
    <location>
        <begin position="462"/>
        <end position="479"/>
    </location>
</feature>
<keyword evidence="9" id="KW-0119">Carbohydrate metabolism</keyword>
<feature type="compositionally biased region" description="Basic and acidic residues" evidence="13">
    <location>
        <begin position="866"/>
        <end position="879"/>
    </location>
</feature>
<dbReference type="InterPro" id="IPR036508">
    <property type="entry name" value="Chitin-bd_dom_sf"/>
</dbReference>
<dbReference type="InterPro" id="IPR001223">
    <property type="entry name" value="Glyco_hydro18_cat"/>
</dbReference>
<sequence length="1461" mass="161925">MLPLPRGAVWQTLFLLCAVLFINEVRSEGRVVCYYTNWSVYRPGTAKFNPQNINPYLCTHLVYAFGGFTKDNQMKPFDKYQDVEQGGYAKFTGLKTYNKQLKTMIAIGGWNEASSRFSPLMANPERRQQFIKNILKFLRQNHFDGIDLDWEYPAQREGGKPRDRDNYAQFVQELRAEFERESQKTGRPRLLLTMAVPAGIENIEKGYDIPKLNKYLDWFNVLSYDFHSSHEPSANHHAPLYSLEEESEYNYDAELNIDYSIKYYLKAGADRDKLVLGIPTYGRSYTLINEESTEIGAPSEGPGEQGDATREKGYLAYYEICQNLKEDAEWTVVQPNPNAMGPYAYRRNQWVGYDDEAIVRKKAQYVVENGLGGIMFWAIDNDDFRGTCNGKPYPLIEAAKDAMLEGLGLGINEVAKPNSPKKPSRSRSRENSSSKLNRIGGSSEGKGSASRTTLSSGRRRIQSSTTTTTQTPETTIRLTNPEGSSLYIGGRVTTPAPPTTPDPGTDFKCEEEGFFQHPRDCKKYYWCLDSGPSGLGIVGHQFTCPSGLYFNPAADSCDFARNVPCKTKKVTTAAPVTSTTTTTTTPRPTASLNRISAATSRTSFFRTTTTTTSAPEEYEEEEEEEVEDAPAHTKDRDAEEDPQVIKELIELIRKVGGLEQLEKHLQHKDDGSISIKGSSSESGVATTPTPISKNLYDKVLSKPNTFNSFRNRFTSSSLFRKSGQTKTEESTSTKLESEESQSSEGASSSGYSKYSSVVRGNSRQGPQNEGLDKLSEFDGFLKEKKQYVTINRHRGAFRGQDDEDEVEEKQTAEELNENTEEEELSSRSKTTKRPTNTVTPSYASIKRTRPTTLRTESDEEAEGSDEEVKTVKESEEKRTYTSLNRNRGRFTTTESSQPAEEIVTNSNRYKYLERTRPTNRLQTSASSQDDDEEDQEDEQNVRTPTATTIVTATAQTRRPVLSVRRRKINSPNASSGIAYQTATTSLQTSQTAAATTTTTNADASTKSDELLIITTELPTTTFNKQQLQRNRNKLVTPAATTATATTTDDLNAPTTTQFTAAAITLNNANNNQKSYLNTKYRAKLVAAGLSTISTSLATETPNVDGAAAAATTTASNDIIQQANVNTNTKQPSTVLRRKFQARRLITTTTASATDDSATEQPRTPNPLFKRRFSLAANTSATTILTPSTNTPGDALTTTLFVDGFDAEDASDQVAKSSVHTNHFNQFVHNAEDNEAQIPPRTLTSGIKASPLKSKPHIAVTTTHAPVEPQQPYVESITRRMGTVAATTEFTASKRKSVASKRRPQKYTPPTPQTSTESLASRRGQSVKEAVNRRRPNKYAASDSFERLNGNQAAPAKPTPHVSKAKSSHRQVVDYDYYDDENERVVGNTEGQQLKVILHGRGIIECLDQGNFPHPLSCRKFISCAKFETGGVVGWEYTCPKGLSYDPVGGMCNWAAGLGCKE</sequence>
<dbReference type="Gene3D" id="2.170.140.10">
    <property type="entry name" value="Chitin binding domain"/>
    <property type="match status" value="2"/>
</dbReference>
<evidence type="ECO:0000256" key="10">
    <source>
        <dbReference type="ARBA" id="ARBA00023295"/>
    </source>
</evidence>
<dbReference type="EC" id="3.2.1.14" evidence="3"/>
<feature type="compositionally biased region" description="Polar residues" evidence="13">
    <location>
        <begin position="918"/>
        <end position="927"/>
    </location>
</feature>
<keyword evidence="10 12" id="KW-0326">Glycosidase</keyword>
<feature type="compositionally biased region" description="Polar residues" evidence="13">
    <location>
        <begin position="758"/>
        <end position="767"/>
    </location>
</feature>
<dbReference type="GO" id="GO:0008061">
    <property type="term" value="F:chitin binding"/>
    <property type="evidence" value="ECO:0007669"/>
    <property type="project" value="UniProtKB-KW"/>
</dbReference>
<feature type="compositionally biased region" description="Polar residues" evidence="13">
    <location>
        <begin position="681"/>
        <end position="691"/>
    </location>
</feature>
<feature type="compositionally biased region" description="Low complexity" evidence="13">
    <location>
        <begin position="942"/>
        <end position="952"/>
    </location>
</feature>
<feature type="compositionally biased region" description="Basic and acidic residues" evidence="13">
    <location>
        <begin position="629"/>
        <end position="641"/>
    </location>
</feature>
<evidence type="ECO:0000256" key="1">
    <source>
        <dbReference type="ARBA" id="ARBA00000822"/>
    </source>
</evidence>
<dbReference type="FunFam" id="2.170.140.10:FF:000005">
    <property type="entry name" value="Acidic mammalian chitinase"/>
    <property type="match status" value="1"/>
</dbReference>
<dbReference type="PROSITE" id="PS51910">
    <property type="entry name" value="GH18_2"/>
    <property type="match status" value="1"/>
</dbReference>
<keyword evidence="7" id="KW-0146">Chitin degradation</keyword>
<dbReference type="SMART" id="SM00636">
    <property type="entry name" value="Glyco_18"/>
    <property type="match status" value="1"/>
</dbReference>
<evidence type="ECO:0000256" key="7">
    <source>
        <dbReference type="ARBA" id="ARBA00023024"/>
    </source>
</evidence>
<dbReference type="FunFam" id="3.10.50.10:FF:000004">
    <property type="entry name" value="Chitinase 5"/>
    <property type="match status" value="1"/>
</dbReference>
<feature type="region of interest" description="Disordered" evidence="13">
    <location>
        <begin position="412"/>
        <end position="501"/>
    </location>
</feature>
<dbReference type="Pfam" id="PF01607">
    <property type="entry name" value="CBM_14"/>
    <property type="match status" value="2"/>
</dbReference>
<evidence type="ECO:0000256" key="11">
    <source>
        <dbReference type="ARBA" id="ARBA00023326"/>
    </source>
</evidence>
<dbReference type="PANTHER" id="PTHR11177">
    <property type="entry name" value="CHITINASE"/>
    <property type="match status" value="1"/>
</dbReference>
<proteinExistence type="inferred from homology"/>
<feature type="region of interest" description="Disordered" evidence="13">
    <location>
        <begin position="1284"/>
        <end position="1367"/>
    </location>
</feature>
<feature type="compositionally biased region" description="Polar residues" evidence="13">
    <location>
        <begin position="833"/>
        <end position="842"/>
    </location>
</feature>
<evidence type="ECO:0000313" key="17">
    <source>
        <dbReference type="EMBL" id="JAI39782.1"/>
    </source>
</evidence>
<evidence type="ECO:0000256" key="8">
    <source>
        <dbReference type="ARBA" id="ARBA00023157"/>
    </source>
</evidence>
<accession>A0A0K8VLM2</accession>
<dbReference type="CDD" id="cd02872">
    <property type="entry name" value="GH18_chitolectin_chitotriosidase"/>
    <property type="match status" value="1"/>
</dbReference>
<dbReference type="SUPFAM" id="SSF54556">
    <property type="entry name" value="Chitinase insertion domain"/>
    <property type="match status" value="1"/>
</dbReference>
<feature type="signal peptide" evidence="14">
    <location>
        <begin position="1"/>
        <end position="27"/>
    </location>
</feature>
<feature type="region of interest" description="Disordered" evidence="13">
    <location>
        <begin position="665"/>
        <end position="691"/>
    </location>
</feature>
<dbReference type="SUPFAM" id="SSF51445">
    <property type="entry name" value="(Trans)glycosidases"/>
    <property type="match status" value="1"/>
</dbReference>
<dbReference type="OrthoDB" id="76388at2759"/>
<dbReference type="SUPFAM" id="SSF57625">
    <property type="entry name" value="Invertebrate chitin-binding proteins"/>
    <property type="match status" value="2"/>
</dbReference>
<dbReference type="InterPro" id="IPR029070">
    <property type="entry name" value="Chitinase_insertion_sf"/>
</dbReference>
<organism evidence="17">
    <name type="scientific">Bactrocera latifrons</name>
    <name type="common">Malaysian fruit fly</name>
    <name type="synonym">Chaetodacus latifrons</name>
    <dbReference type="NCBI Taxonomy" id="174628"/>
    <lineage>
        <taxon>Eukaryota</taxon>
        <taxon>Metazoa</taxon>
        <taxon>Ecdysozoa</taxon>
        <taxon>Arthropoda</taxon>
        <taxon>Hexapoda</taxon>
        <taxon>Insecta</taxon>
        <taxon>Pterygota</taxon>
        <taxon>Neoptera</taxon>
        <taxon>Endopterygota</taxon>
        <taxon>Diptera</taxon>
        <taxon>Brachycera</taxon>
        <taxon>Muscomorpha</taxon>
        <taxon>Tephritoidea</taxon>
        <taxon>Tephritidae</taxon>
        <taxon>Bactrocera</taxon>
        <taxon>Bactrocera</taxon>
    </lineage>
</organism>
<keyword evidence="11" id="KW-0624">Polysaccharide degradation</keyword>
<evidence type="ECO:0000256" key="12">
    <source>
        <dbReference type="RuleBase" id="RU000489"/>
    </source>
</evidence>
<evidence type="ECO:0000256" key="13">
    <source>
        <dbReference type="SAM" id="MobiDB-lite"/>
    </source>
</evidence>
<feature type="compositionally biased region" description="Low complexity" evidence="13">
    <location>
        <begin position="738"/>
        <end position="756"/>
    </location>
</feature>
<dbReference type="GO" id="GO:0000272">
    <property type="term" value="P:polysaccharide catabolic process"/>
    <property type="evidence" value="ECO:0007669"/>
    <property type="project" value="UniProtKB-KW"/>
</dbReference>
<dbReference type="PROSITE" id="PS50940">
    <property type="entry name" value="CHIT_BIND_II"/>
    <property type="match status" value="2"/>
</dbReference>
<evidence type="ECO:0000259" key="16">
    <source>
        <dbReference type="PROSITE" id="PS51910"/>
    </source>
</evidence>
<comment type="catalytic activity">
    <reaction evidence="1">
        <text>Random endo-hydrolysis of N-acetyl-beta-D-glucosaminide (1-&gt;4)-beta-linkages in chitin and chitodextrins.</text>
        <dbReference type="EC" id="3.2.1.14"/>
    </reaction>
</comment>
<keyword evidence="5 14" id="KW-0732">Signal</keyword>
<gene>
    <name evidence="17" type="primary">CHIA_2</name>
    <name evidence="17" type="ORF">c2_g1_i5</name>
</gene>
<feature type="compositionally biased region" description="Basic residues" evidence="13">
    <location>
        <begin position="1292"/>
        <end position="1304"/>
    </location>
</feature>
<feature type="compositionally biased region" description="Polar residues" evidence="13">
    <location>
        <begin position="880"/>
        <end position="908"/>
    </location>
</feature>
<feature type="domain" description="Chitin-binding type-2" evidence="15">
    <location>
        <begin position="1402"/>
        <end position="1461"/>
    </location>
</feature>
<evidence type="ECO:0000256" key="4">
    <source>
        <dbReference type="ARBA" id="ARBA00022669"/>
    </source>
</evidence>